<feature type="domain" description="ITPR-interacting" evidence="2">
    <location>
        <begin position="1"/>
        <end position="142"/>
    </location>
</feature>
<dbReference type="Pfam" id="PF14722">
    <property type="entry name" value="KRAP_IP3R_bind"/>
    <property type="match status" value="1"/>
</dbReference>
<feature type="region of interest" description="Disordered" evidence="1">
    <location>
        <begin position="1133"/>
        <end position="1165"/>
    </location>
</feature>
<dbReference type="Proteomes" id="UP000693946">
    <property type="component" value="Linkage Group LG1"/>
</dbReference>
<feature type="compositionally biased region" description="Low complexity" evidence="1">
    <location>
        <begin position="288"/>
        <end position="298"/>
    </location>
</feature>
<name>A0AAV6T358_SOLSE</name>
<organism evidence="3 4">
    <name type="scientific">Solea senegalensis</name>
    <name type="common">Senegalese sole</name>
    <dbReference type="NCBI Taxonomy" id="28829"/>
    <lineage>
        <taxon>Eukaryota</taxon>
        <taxon>Metazoa</taxon>
        <taxon>Chordata</taxon>
        <taxon>Craniata</taxon>
        <taxon>Vertebrata</taxon>
        <taxon>Euteleostomi</taxon>
        <taxon>Actinopterygii</taxon>
        <taxon>Neopterygii</taxon>
        <taxon>Teleostei</taxon>
        <taxon>Neoteleostei</taxon>
        <taxon>Acanthomorphata</taxon>
        <taxon>Carangaria</taxon>
        <taxon>Pleuronectiformes</taxon>
        <taxon>Pleuronectoidei</taxon>
        <taxon>Soleidae</taxon>
        <taxon>Solea</taxon>
    </lineage>
</organism>
<evidence type="ECO:0000313" key="4">
    <source>
        <dbReference type="Proteomes" id="UP000693946"/>
    </source>
</evidence>
<reference evidence="3 4" key="1">
    <citation type="journal article" date="2021" name="Sci. Rep.">
        <title>Chromosome anchoring in Senegalese sole (Solea senegalensis) reveals sex-associated markers and genome rearrangements in flatfish.</title>
        <authorList>
            <person name="Guerrero-Cozar I."/>
            <person name="Gomez-Garrido J."/>
            <person name="Berbel C."/>
            <person name="Martinez-Blanch J.F."/>
            <person name="Alioto T."/>
            <person name="Claros M.G."/>
            <person name="Gagnaire P.A."/>
            <person name="Manchado M."/>
        </authorList>
    </citation>
    <scope>NUCLEOTIDE SEQUENCE [LARGE SCALE GENOMIC DNA]</scope>
    <source>
        <strain evidence="3">Sse05_10M</strain>
    </source>
</reference>
<feature type="compositionally biased region" description="Basic and acidic residues" evidence="1">
    <location>
        <begin position="210"/>
        <end position="224"/>
    </location>
</feature>
<feature type="region of interest" description="Disordered" evidence="1">
    <location>
        <begin position="479"/>
        <end position="516"/>
    </location>
</feature>
<dbReference type="PANTHER" id="PTHR17469:SF14">
    <property type="entry name" value="PROTEIN ITPRID1"/>
    <property type="match status" value="1"/>
</dbReference>
<proteinExistence type="predicted"/>
<feature type="compositionally biased region" description="Basic and acidic residues" evidence="1">
    <location>
        <begin position="481"/>
        <end position="513"/>
    </location>
</feature>
<dbReference type="GO" id="GO:0005102">
    <property type="term" value="F:signaling receptor binding"/>
    <property type="evidence" value="ECO:0007669"/>
    <property type="project" value="InterPro"/>
</dbReference>
<keyword evidence="4" id="KW-1185">Reference proteome</keyword>
<accession>A0AAV6T358</accession>
<dbReference type="EMBL" id="JAGKHQ010000001">
    <property type="protein sequence ID" value="KAG7523775.1"/>
    <property type="molecule type" value="Genomic_DNA"/>
</dbReference>
<dbReference type="PANTHER" id="PTHR17469">
    <property type="entry name" value="SPERM SPECIFIC ANTIGEN 2-RELATED"/>
    <property type="match status" value="1"/>
</dbReference>
<protein>
    <submittedName>
        <fullName evidence="3">Coiled-coil domain-containing 129 isoform X1</fullName>
    </submittedName>
</protein>
<feature type="compositionally biased region" description="Polar residues" evidence="1">
    <location>
        <begin position="252"/>
        <end position="267"/>
    </location>
</feature>
<evidence type="ECO:0000313" key="3">
    <source>
        <dbReference type="EMBL" id="KAG7523775.1"/>
    </source>
</evidence>
<feature type="region of interest" description="Disordered" evidence="1">
    <location>
        <begin position="789"/>
        <end position="824"/>
    </location>
</feature>
<evidence type="ECO:0000256" key="1">
    <source>
        <dbReference type="SAM" id="MobiDB-lite"/>
    </source>
</evidence>
<dbReference type="AlphaFoldDB" id="A0AAV6T358"/>
<sequence>MAANSLVKRREIKSVMDVLNLWKDDPEELLLELGFGCDEPDLSGRIPARFINYQSQARGINVQVFLDAQKNRIDMEDPDVSNRFRQVEVLQHVTSTFSALVVSSSSSSSSSFGAPLGKPLSPEARVRRRRMASLFRRASKKSLSQIHQNHTTQDLTSPTDSSSSSPAMPKSLQPPLSLGDENVPEQSVKPGSVENVEEHGGDPAHQPHIGQERALRPGHLKEEGPSLTPNTLHRQSQVQARASSDMEEVLSGGSQSNEGPDSSSSPLPCNASFHPLSPSLIASGEKAPLSSPCPSPELSKFDLPCSEIETPPDQIQPPPASVSESGLEHLPSRSSSPDLQNVTYSQSPALPSLTFISLAATSSPTHAALLLQGSEDDETEVNDALWPYLATSFHNSEDIACSISSSDPLPLSPPSNLDCPFSGHSDSLRSPKKTEVVLVSGILSSTEHPSPTCLSLSAPLDFQCPPSFISFLLTESFTQGPEDKSEESVFSDPRESDLSEKPRNPSFQQEEHIPSAPLPPVLDSFKLEHDFPTLPSLSHETFTPVSPPAVSSKLQPDPNLVHLAAGIITDPTEQFISQQGRSCSPDDDNTDLIPTSVQEVSHEKMDHLSMDLDDNLQKDTNGDAAVCISDAESSGGLSEGSGFFSEQMCHQTDKDRLAETKQEELREDCQMEINDIDGESPTSYFVVNNHPELDCRADMEPRDLTEGENLDMVFETSVDGLESENGDIDAFFQQLDSEGRVYWAEPIQVSNSSYVLEESGSFESLDGSQWNSLSSRDLAALESVSLPVTTTTTASSDPPSSLVPPPVQSHPVTPDAKLSSHSVSTQMSSSISSHIVHRKDVPYEADSKHSPLPSVFPLDTSSPYRAVQAWTDLQIQRNIKKLSNRALSVPHEAAAPVGAAGKTHRSTLVYSSSPSFPLMSNDSRSHDRLPAMAKNYRTVSVSVDTGLGPDKEEEVYRSEGREFLWGGNRSVTVNCCCSCEHQCCCAQESHSDQHTLGNTPYSLGDLEEMMLSLQQYCSMHSNMEEQLSENQTSIYSALSDIDRETIEDLEVLRRAVRQEAGELETQLNQLAHHHDDSLKMQKMRRLLDEQSLLCTRLRVFQPDAEPRSSHSTPNRTVATQCCLPPWIGPADTHRDHDSSWSMTNIDSLRHSPPGSASVCKDPFKT</sequence>
<comment type="caution">
    <text evidence="3">The sequence shown here is derived from an EMBL/GenBank/DDBJ whole genome shotgun (WGS) entry which is preliminary data.</text>
</comment>
<feature type="compositionally biased region" description="Low complexity" evidence="1">
    <location>
        <begin position="151"/>
        <end position="166"/>
    </location>
</feature>
<evidence type="ECO:0000259" key="2">
    <source>
        <dbReference type="SMART" id="SM01257"/>
    </source>
</evidence>
<dbReference type="InterPro" id="IPR043444">
    <property type="entry name" value="TESPA1-like"/>
</dbReference>
<feature type="compositionally biased region" description="Low complexity" evidence="1">
    <location>
        <begin position="789"/>
        <end position="800"/>
    </location>
</feature>
<feature type="compositionally biased region" description="Polar residues" evidence="1">
    <location>
        <begin position="141"/>
        <end position="150"/>
    </location>
</feature>
<feature type="region of interest" description="Disordered" evidence="1">
    <location>
        <begin position="105"/>
        <end position="341"/>
    </location>
</feature>
<dbReference type="InterPro" id="IPR029325">
    <property type="entry name" value="ITPR-bd"/>
</dbReference>
<dbReference type="SMART" id="SM01257">
    <property type="entry name" value="KRAP_IP3R_bind"/>
    <property type="match status" value="1"/>
</dbReference>
<feature type="compositionally biased region" description="Polar residues" evidence="1">
    <location>
        <begin position="227"/>
        <end position="242"/>
    </location>
</feature>
<gene>
    <name evidence="3" type="ORF">JOB18_003046</name>
</gene>
<feature type="compositionally biased region" description="Polar residues" evidence="1">
    <location>
        <begin position="332"/>
        <end position="341"/>
    </location>
</feature>